<feature type="region of interest" description="Disordered" evidence="1">
    <location>
        <begin position="1"/>
        <end position="40"/>
    </location>
</feature>
<sequence>MPRRSSSASSCSWAASDPSPSSQRSPPLPRASTTPILQKGPTLVNPLDKLLPSARPIDLPPVAIIGLGRFGSAMAEELHSHGVDVLGIDVEEKLLHDSDPHLTDSFIADATDPEALKQLGVKDFQQVVIGIGSSLEASILTASNLVELGVKDIWAKADSDAHARILTRVGVNHVVRPERDTGRRVAHLLSGRFQDYTVFDQGYAMITLRAPKELVNHSLNRHSLWAKHRVQLVAVHSGNQWAPPFADHQLSPDDDVILAGAPADLERFGRR</sequence>
<dbReference type="SUPFAM" id="SSF116726">
    <property type="entry name" value="TrkA C-terminal domain-like"/>
    <property type="match status" value="1"/>
</dbReference>
<dbReference type="Gene3D" id="3.30.70.1450">
    <property type="entry name" value="Regulator of K+ conductance, C-terminal domain"/>
    <property type="match status" value="1"/>
</dbReference>
<gene>
    <name evidence="3" type="ORF">FYJ87_04075</name>
</gene>
<dbReference type="InterPro" id="IPR050721">
    <property type="entry name" value="Trk_Ktr_HKT_K-transport"/>
</dbReference>
<dbReference type="Gene3D" id="3.40.50.720">
    <property type="entry name" value="NAD(P)-binding Rossmann-like Domain"/>
    <property type="match status" value="1"/>
</dbReference>
<dbReference type="Proteomes" id="UP000324726">
    <property type="component" value="Unassembled WGS sequence"/>
</dbReference>
<feature type="domain" description="RCK N-terminal" evidence="2">
    <location>
        <begin position="59"/>
        <end position="175"/>
    </location>
</feature>
<dbReference type="InterPro" id="IPR003148">
    <property type="entry name" value="RCK_N"/>
</dbReference>
<dbReference type="PANTHER" id="PTHR43833">
    <property type="entry name" value="POTASSIUM CHANNEL PROTEIN 2-RELATED-RELATED"/>
    <property type="match status" value="1"/>
</dbReference>
<evidence type="ECO:0000256" key="1">
    <source>
        <dbReference type="SAM" id="MobiDB-lite"/>
    </source>
</evidence>
<feature type="compositionally biased region" description="Low complexity" evidence="1">
    <location>
        <begin position="1"/>
        <end position="25"/>
    </location>
</feature>
<dbReference type="PROSITE" id="PS51201">
    <property type="entry name" value="RCK_N"/>
    <property type="match status" value="1"/>
</dbReference>
<reference evidence="3 4" key="1">
    <citation type="submission" date="2019-08" db="EMBL/GenBank/DDBJ databases">
        <title>Draft genome of C. urealyticum strain VH4248.</title>
        <authorList>
            <person name="Navas J."/>
        </authorList>
    </citation>
    <scope>NUCLEOTIDE SEQUENCE [LARGE SCALE GENOMIC DNA]</scope>
    <source>
        <strain evidence="3 4">VH4248</strain>
    </source>
</reference>
<dbReference type="InterPro" id="IPR036721">
    <property type="entry name" value="RCK_C_sf"/>
</dbReference>
<dbReference type="EMBL" id="VSZI01000001">
    <property type="protein sequence ID" value="TYR20160.1"/>
    <property type="molecule type" value="Genomic_DNA"/>
</dbReference>
<comment type="caution">
    <text evidence="3">The sequence shown here is derived from an EMBL/GenBank/DDBJ whole genome shotgun (WGS) entry which is preliminary data.</text>
</comment>
<accession>A0A5D4G0S9</accession>
<evidence type="ECO:0000259" key="2">
    <source>
        <dbReference type="PROSITE" id="PS51201"/>
    </source>
</evidence>
<dbReference type="SUPFAM" id="SSF51735">
    <property type="entry name" value="NAD(P)-binding Rossmann-fold domains"/>
    <property type="match status" value="1"/>
</dbReference>
<evidence type="ECO:0000313" key="3">
    <source>
        <dbReference type="EMBL" id="TYR20160.1"/>
    </source>
</evidence>
<evidence type="ECO:0000313" key="4">
    <source>
        <dbReference type="Proteomes" id="UP000324726"/>
    </source>
</evidence>
<protein>
    <submittedName>
        <fullName evidence="3">TrkA family potassium uptake protein</fullName>
    </submittedName>
</protein>
<name>A0A5D4G0S9_9CORY</name>
<dbReference type="AlphaFoldDB" id="A0A5D4G0S9"/>
<dbReference type="InterPro" id="IPR036291">
    <property type="entry name" value="NAD(P)-bd_dom_sf"/>
</dbReference>
<dbReference type="PANTHER" id="PTHR43833:SF7">
    <property type="entry name" value="KTR SYSTEM POTASSIUM UPTAKE PROTEIN C"/>
    <property type="match status" value="1"/>
</dbReference>
<organism evidence="3 4">
    <name type="scientific">Corynebacterium urealyticum</name>
    <dbReference type="NCBI Taxonomy" id="43771"/>
    <lineage>
        <taxon>Bacteria</taxon>
        <taxon>Bacillati</taxon>
        <taxon>Actinomycetota</taxon>
        <taxon>Actinomycetes</taxon>
        <taxon>Mycobacteriales</taxon>
        <taxon>Corynebacteriaceae</taxon>
        <taxon>Corynebacterium</taxon>
    </lineage>
</organism>
<dbReference type="GO" id="GO:0006813">
    <property type="term" value="P:potassium ion transport"/>
    <property type="evidence" value="ECO:0007669"/>
    <property type="project" value="InterPro"/>
</dbReference>
<dbReference type="Pfam" id="PF02254">
    <property type="entry name" value="TrkA_N"/>
    <property type="match status" value="1"/>
</dbReference>
<proteinExistence type="predicted"/>